<feature type="domain" description="Alpha-L-rhamnosidase six-hairpin glycosidase" evidence="6">
    <location>
        <begin position="453"/>
        <end position="787"/>
    </location>
</feature>
<reference evidence="8" key="1">
    <citation type="journal article" date="2020" name="mSystems">
        <title>Genome- and Community-Level Interaction Insights into Carbon Utilization and Element Cycling Functions of Hydrothermarchaeota in Hydrothermal Sediment.</title>
        <authorList>
            <person name="Zhou Z."/>
            <person name="Liu Y."/>
            <person name="Xu W."/>
            <person name="Pan J."/>
            <person name="Luo Z.H."/>
            <person name="Li M."/>
        </authorList>
    </citation>
    <scope>NUCLEOTIDE SEQUENCE [LARGE SCALE GENOMIC DNA]</scope>
    <source>
        <strain evidence="8">SpSt-258</strain>
    </source>
</reference>
<gene>
    <name evidence="8" type="ORF">ENP86_06105</name>
</gene>
<comment type="caution">
    <text evidence="8">The sequence shown here is derived from an EMBL/GenBank/DDBJ whole genome shotgun (WGS) entry which is preliminary data.</text>
</comment>
<dbReference type="EC" id="3.2.1.40" evidence="2"/>
<evidence type="ECO:0000259" key="5">
    <source>
        <dbReference type="Pfam" id="PF08531"/>
    </source>
</evidence>
<evidence type="ECO:0000256" key="3">
    <source>
        <dbReference type="ARBA" id="ARBA00022801"/>
    </source>
</evidence>
<feature type="domain" description="Alpha-L-rhamnosidase concanavalin-like" evidence="4">
    <location>
        <begin position="345"/>
        <end position="446"/>
    </location>
</feature>
<dbReference type="InterPro" id="IPR008928">
    <property type="entry name" value="6-hairpin_glycosidase_sf"/>
</dbReference>
<dbReference type="Pfam" id="PF25788">
    <property type="entry name" value="Ig_Rha78A_N"/>
    <property type="match status" value="1"/>
</dbReference>
<evidence type="ECO:0000256" key="2">
    <source>
        <dbReference type="ARBA" id="ARBA00012652"/>
    </source>
</evidence>
<evidence type="ECO:0000256" key="1">
    <source>
        <dbReference type="ARBA" id="ARBA00001445"/>
    </source>
</evidence>
<dbReference type="GO" id="GO:0005975">
    <property type="term" value="P:carbohydrate metabolic process"/>
    <property type="evidence" value="ECO:0007669"/>
    <property type="project" value="InterPro"/>
</dbReference>
<dbReference type="InterPro" id="IPR035398">
    <property type="entry name" value="Bac_rhamnosid_C"/>
</dbReference>
<accession>A0A7V0Z5T5</accession>
<dbReference type="Gene3D" id="2.60.40.10">
    <property type="entry name" value="Immunoglobulins"/>
    <property type="match status" value="1"/>
</dbReference>
<dbReference type="EMBL" id="DSKY01000015">
    <property type="protein sequence ID" value="HDY59108.1"/>
    <property type="molecule type" value="Genomic_DNA"/>
</dbReference>
<dbReference type="Pfam" id="PF05592">
    <property type="entry name" value="Bac_rhamnosid"/>
    <property type="match status" value="1"/>
</dbReference>
<feature type="domain" description="Alpha-L-rhamnosidase C-terminal" evidence="7">
    <location>
        <begin position="791"/>
        <end position="865"/>
    </location>
</feature>
<dbReference type="InterPro" id="IPR013737">
    <property type="entry name" value="Bac_rhamnosid_N"/>
</dbReference>
<dbReference type="Pfam" id="PF08531">
    <property type="entry name" value="Bac_rhamnosid_N"/>
    <property type="match status" value="1"/>
</dbReference>
<dbReference type="Pfam" id="PF17390">
    <property type="entry name" value="Bac_rhamnosid_C"/>
    <property type="match status" value="1"/>
</dbReference>
<feature type="domain" description="Bacterial alpha-L-rhamnosidase N-terminal" evidence="5">
    <location>
        <begin position="162"/>
        <end position="336"/>
    </location>
</feature>
<evidence type="ECO:0000259" key="6">
    <source>
        <dbReference type="Pfam" id="PF17389"/>
    </source>
</evidence>
<dbReference type="PIRSF" id="PIRSF010631">
    <property type="entry name" value="A-rhamnsds"/>
    <property type="match status" value="1"/>
</dbReference>
<dbReference type="SUPFAM" id="SSF48208">
    <property type="entry name" value="Six-hairpin glycosidases"/>
    <property type="match status" value="1"/>
</dbReference>
<organism evidence="8">
    <name type="scientific">candidate division WOR-3 bacterium</name>
    <dbReference type="NCBI Taxonomy" id="2052148"/>
    <lineage>
        <taxon>Bacteria</taxon>
        <taxon>Bacteria division WOR-3</taxon>
    </lineage>
</organism>
<dbReference type="PANTHER" id="PTHR33307:SF6">
    <property type="entry name" value="ALPHA-RHAMNOSIDASE (EUROFUNG)-RELATED"/>
    <property type="match status" value="1"/>
</dbReference>
<dbReference type="AlphaFoldDB" id="A0A7V0Z5T5"/>
<dbReference type="InterPro" id="IPR008902">
    <property type="entry name" value="Rhamnosid_concanavalin"/>
</dbReference>
<dbReference type="GO" id="GO:0030596">
    <property type="term" value="F:alpha-L-rhamnosidase activity"/>
    <property type="evidence" value="ECO:0007669"/>
    <property type="project" value="UniProtKB-EC"/>
</dbReference>
<protein>
    <recommendedName>
        <fullName evidence="2">alpha-L-rhamnosidase</fullName>
        <ecNumber evidence="2">3.2.1.40</ecNumber>
    </recommendedName>
</protein>
<dbReference type="InterPro" id="IPR013783">
    <property type="entry name" value="Ig-like_fold"/>
</dbReference>
<sequence>MGDISQKKSSIIIEDLRCEYRISPLGISNKRPRLSWKLKSVERNQKQTAYRILVASKKDLIEQDIGDLWDTNKINSNQTNNIVYYGTDLKSRQICWWKVMVWDKAGNPSDWSKISFWTMGLLSKEEFQGNWIFYDTHQYNEDKDLILPPPPYLRKEFSINGKVLRGTVSITALGLFELYINGKRIGNDIFTPGWSDPKHRVYYLTYDVTDVLRNDQNAIGVILSDGWYAGYVGFGLLMNIRNGREYYGKYPALLLQLEIEYQNGETEIIKTDDTWKASIGPIRYSDFLMGEKYDATKELTRWSEPGYDDSKWKCVQIREEITGNIEAYPTEPVRVIKEVQHVDIRKLKDGVFIVDMGQNFAGKIRLRVKGKRGTEIVMRTAEMLNKDGSVMTENLRKARCTDIYILAGDDKEEVWESHFTYHGFRYIEITNFPGIPDRKSVTGLVISSDLEVTGSFECSNELVNQIYRNIIWTQQANFMDIPTDCPQRDERIGWCGDAQIFIKSATYNRNIVTFFEKWITSLNDEQWPDGNYPNYAPDPFKVDKSSSPGWRDAGIICPYTIYKVYNDIQIIEKHYPKMKAFIDFLKNRTDKNLLVIKEPCFGDWLHLGPKTPDDLLANLYYFYDLKLMKEMALAIGKDDDAKRYSELAQVVRKAFLEKYINENGIFINETQTVYAMALYIDILPEDMQSKAAGRLFELIKEAGWHLDTGFLGIKHLLPALSRFGYDDVACRLICDKTFPSWGYEILNGATTIWERWDSYTIEKGFQNPEMNSFSHYAFGSVCEWIFGYLAGIDTDGPGFRNIIIKPHPCKQFSFVKAEYDSINGKISVYWEQKDKIFELKVSIPCNVSATIYLPARNPDSVKENGKKIDGKEIKFLGMEKCYGVYSTGSGEYHFISF</sequence>
<dbReference type="Pfam" id="PF17389">
    <property type="entry name" value="Bac_rhamnosid6H"/>
    <property type="match status" value="1"/>
</dbReference>
<dbReference type="InterPro" id="IPR012341">
    <property type="entry name" value="6hp_glycosidase-like_sf"/>
</dbReference>
<evidence type="ECO:0000313" key="8">
    <source>
        <dbReference type="EMBL" id="HDY59108.1"/>
    </source>
</evidence>
<dbReference type="Gene3D" id="2.60.120.260">
    <property type="entry name" value="Galactose-binding domain-like"/>
    <property type="match status" value="2"/>
</dbReference>
<name>A0A7V0Z5T5_UNCW3</name>
<dbReference type="InterPro" id="IPR035396">
    <property type="entry name" value="Bac_rhamnosid6H"/>
</dbReference>
<evidence type="ECO:0000259" key="4">
    <source>
        <dbReference type="Pfam" id="PF05592"/>
    </source>
</evidence>
<evidence type="ECO:0000259" key="7">
    <source>
        <dbReference type="Pfam" id="PF17390"/>
    </source>
</evidence>
<keyword evidence="3" id="KW-0378">Hydrolase</keyword>
<proteinExistence type="predicted"/>
<dbReference type="Gene3D" id="1.50.10.10">
    <property type="match status" value="1"/>
</dbReference>
<dbReference type="Gene3D" id="2.60.420.10">
    <property type="entry name" value="Maltose phosphorylase, domain 3"/>
    <property type="match status" value="1"/>
</dbReference>
<comment type="catalytic activity">
    <reaction evidence="1">
        <text>Hydrolysis of terminal non-reducing alpha-L-rhamnose residues in alpha-L-rhamnosides.</text>
        <dbReference type="EC" id="3.2.1.40"/>
    </reaction>
</comment>
<dbReference type="PANTHER" id="PTHR33307">
    <property type="entry name" value="ALPHA-RHAMNOSIDASE (EUROFUNG)"/>
    <property type="match status" value="1"/>
</dbReference>
<dbReference type="InterPro" id="IPR016007">
    <property type="entry name" value="Alpha_rhamnosid"/>
</dbReference>